<dbReference type="InterPro" id="IPR007306">
    <property type="entry name" value="Rit1"/>
</dbReference>
<feature type="domain" description="Rit1 N-terminal" evidence="2">
    <location>
        <begin position="1"/>
        <end position="206"/>
    </location>
</feature>
<dbReference type="Proteomes" id="UP000504604">
    <property type="component" value="Linkage group LG5"/>
</dbReference>
<dbReference type="GO" id="GO:0005737">
    <property type="term" value="C:cytoplasm"/>
    <property type="evidence" value="ECO:0007669"/>
    <property type="project" value="TreeGrafter"/>
</dbReference>
<dbReference type="GO" id="GO:0019988">
    <property type="term" value="P:charged-tRNA amino acid modification"/>
    <property type="evidence" value="ECO:0007669"/>
    <property type="project" value="InterPro"/>
</dbReference>
<reference evidence="4" key="1">
    <citation type="submission" date="2025-08" db="UniProtKB">
        <authorList>
            <consortium name="RefSeq"/>
        </authorList>
    </citation>
    <scope>IDENTIFICATION</scope>
</reference>
<accession>A0A6I9TCE7</accession>
<organism evidence="3 4">
    <name type="scientific">Sesamum indicum</name>
    <name type="common">Oriental sesame</name>
    <name type="synonym">Sesamum orientale</name>
    <dbReference type="NCBI Taxonomy" id="4182"/>
    <lineage>
        <taxon>Eukaryota</taxon>
        <taxon>Viridiplantae</taxon>
        <taxon>Streptophyta</taxon>
        <taxon>Embryophyta</taxon>
        <taxon>Tracheophyta</taxon>
        <taxon>Spermatophyta</taxon>
        <taxon>Magnoliopsida</taxon>
        <taxon>eudicotyledons</taxon>
        <taxon>Gunneridae</taxon>
        <taxon>Pentapetalae</taxon>
        <taxon>asterids</taxon>
        <taxon>lamiids</taxon>
        <taxon>Lamiales</taxon>
        <taxon>Pedaliaceae</taxon>
        <taxon>Sesamum</taxon>
    </lineage>
</organism>
<dbReference type="PANTHER" id="PTHR31811:SF0">
    <property type="entry name" value="TRNA A64-2'-O-RIBOSYLPHOSPHATE TRANSFERASE"/>
    <property type="match status" value="1"/>
</dbReference>
<dbReference type="InterPro" id="IPR033449">
    <property type="entry name" value="Rit1_N"/>
</dbReference>
<dbReference type="InterPro" id="IPR033421">
    <property type="entry name" value="Rit1_DUSP-like"/>
</dbReference>
<dbReference type="PANTHER" id="PTHR31811">
    <property type="entry name" value="TRNA A64-2'-O-RIBOSYLPHOSPHATE TRANSFERASE"/>
    <property type="match status" value="1"/>
</dbReference>
<keyword evidence="3" id="KW-1185">Reference proteome</keyword>
<dbReference type="Pfam" id="PF04179">
    <property type="entry name" value="Init_tRNA_PT"/>
    <property type="match status" value="1"/>
</dbReference>
<protein>
    <submittedName>
        <fullName evidence="4">Uncharacterized protein C3F10.06c isoform X2</fullName>
    </submittedName>
</protein>
<dbReference type="Gene3D" id="3.90.190.10">
    <property type="entry name" value="Protein tyrosine phosphatase superfamily"/>
    <property type="match status" value="1"/>
</dbReference>
<gene>
    <name evidence="4" type="primary">LOC105162044</name>
</gene>
<dbReference type="InterPro" id="IPR029021">
    <property type="entry name" value="Prot-tyrosine_phosphatase-like"/>
</dbReference>
<name>A0A6I9TCE7_SESIN</name>
<dbReference type="Gramene" id="SIN_1013442.t">
    <property type="protein sequence ID" value="SIN_1013442.t"/>
    <property type="gene ID" value="SIN_1013442"/>
</dbReference>
<feature type="domain" description="Rit1 DUSP-like" evidence="1">
    <location>
        <begin position="304"/>
        <end position="413"/>
    </location>
</feature>
<dbReference type="Pfam" id="PF17184">
    <property type="entry name" value="Rit1_C"/>
    <property type="match status" value="1"/>
</dbReference>
<dbReference type="AlphaFoldDB" id="A0A6I9TCE7"/>
<proteinExistence type="predicted"/>
<dbReference type="SUPFAM" id="SSF52799">
    <property type="entry name" value="(Phosphotyrosine protein) phosphatases II"/>
    <property type="match status" value="1"/>
</dbReference>
<dbReference type="GeneID" id="105162044"/>
<dbReference type="GO" id="GO:0043399">
    <property type="term" value="F:tRNA adenosine(64)-2'-O-ribosylphosphate transferase activity"/>
    <property type="evidence" value="ECO:0007669"/>
    <property type="project" value="InterPro"/>
</dbReference>
<dbReference type="RefSeq" id="XP_011078250.1">
    <property type="nucleotide sequence ID" value="XM_011079948.2"/>
</dbReference>
<evidence type="ECO:0000313" key="3">
    <source>
        <dbReference type="Proteomes" id="UP000504604"/>
    </source>
</evidence>
<evidence type="ECO:0000313" key="4">
    <source>
        <dbReference type="RefSeq" id="XP_011078250.1"/>
    </source>
</evidence>
<sequence length="422" mass="47082">MVVDSTRKGKRFPDSMSKTIPIWTCVLNRAIFNFRTRRERNEAQVDEPTNSNELNAAREDSSGWDCSLHLPLWVSETEKAMIENRLEGWTNELEASGADIASIALSLRKPLRPLWISQKTVIWLNEVPEYDSWDFTPIILISASSTSGSFQHRTTSEFSWNYIAGAGDDEESWSRGLSPDLFWKHAYDIISSGPDLCNQKIANIVEKDRVGRAQRGEYAPQVSVRPSKCLGSTSKFPVGDPLDLHNGTGAEDEKLNDERGISFLGSTNIAVGRSQHAAGVPPDYCTLNCDMESFSACTRNPEMYLHLPIVDSKFDRFSLLRNLPSALNFAKAHLRKGSGLLICCSSGEDISICICLAILTSFYDEKGHFDDGKSFKDTRITKLELRKRLVFICKYAVNARPSRGNLKQVYACLSAGCITSIS</sequence>
<evidence type="ECO:0000259" key="2">
    <source>
        <dbReference type="Pfam" id="PF17184"/>
    </source>
</evidence>
<evidence type="ECO:0000259" key="1">
    <source>
        <dbReference type="Pfam" id="PF04179"/>
    </source>
</evidence>
<dbReference type="OrthoDB" id="45256at2759"/>